<dbReference type="InterPro" id="IPR001138">
    <property type="entry name" value="Zn2Cys6_DnaBD"/>
</dbReference>
<dbReference type="OrthoDB" id="65569at2759"/>
<comment type="catalytic activity">
    <reaction evidence="1">
        <text>Hydrolysis of terminal, non-reducing beta-D-glucosyl residues with release of beta-D-glucose.</text>
        <dbReference type="EC" id="3.2.1.21"/>
    </reaction>
</comment>
<name>A0A8H4XIK6_9HYPO</name>
<protein>
    <recommendedName>
        <fullName evidence="3">beta-glucosidase</fullName>
        <ecNumber evidence="3">3.2.1.21</ecNumber>
    </recommendedName>
</protein>
<dbReference type="CDD" id="cd00067">
    <property type="entry name" value="GAL4"/>
    <property type="match status" value="1"/>
</dbReference>
<keyword evidence="6" id="KW-0326">Glycosidase</keyword>
<dbReference type="PROSITE" id="PS50048">
    <property type="entry name" value="ZN2_CY6_FUNGAL_2"/>
    <property type="match status" value="1"/>
</dbReference>
<reference evidence="10" key="2">
    <citation type="submission" date="2020-05" db="EMBL/GenBank/DDBJ databases">
        <authorList>
            <person name="Kim H.-S."/>
            <person name="Proctor R.H."/>
            <person name="Brown D.W."/>
        </authorList>
    </citation>
    <scope>NUCLEOTIDE SEQUENCE</scope>
    <source>
        <strain evidence="10">NRRL 22465</strain>
    </source>
</reference>
<organism evidence="10 11">
    <name type="scientific">Fusarium zealandicum</name>
    <dbReference type="NCBI Taxonomy" id="1053134"/>
    <lineage>
        <taxon>Eukaryota</taxon>
        <taxon>Fungi</taxon>
        <taxon>Dikarya</taxon>
        <taxon>Ascomycota</taxon>
        <taxon>Pezizomycotina</taxon>
        <taxon>Sordariomycetes</taxon>
        <taxon>Hypocreomycetidae</taxon>
        <taxon>Hypocreales</taxon>
        <taxon>Nectriaceae</taxon>
        <taxon>Fusarium</taxon>
        <taxon>Fusarium staphyleae species complex</taxon>
    </lineage>
</organism>
<evidence type="ECO:0000256" key="2">
    <source>
        <dbReference type="ARBA" id="ARBA00010838"/>
    </source>
</evidence>
<sequence length="1349" mass="152058">MMPSLPADFQLGFATASYQIEGAVAEDGRGPSIWDVFCHLDPSRTKNANGDVACDHYHRLEEDLDLLQQYGADMYRFSISWSRLIPLGGRQDPINEAGIDFYNRVIDGCLSRGITPWATLYHWDLPQALHERYGGWLDVKESQEDFERYARLCYERFGDRVKHWITLNEPWIVSIFGYATGGNAPGRSSINPQSTEGDTATEPWIVGKALIMSHARAVAAYNQDFRPSQKGQIGISLNGDYYEPWDSLDPRDSEAAERRMQFHIGWFANPIFLGEDYPQCMRDQLKDRLPAFSSDDMALLRSAECDFYGMNYYTSQFARHHSSPPPDTDYIGNIDELQSNKAGDPVGLESGLHWLRSCPDLFRKHLSRVYRLYGKPIIITENGCPCPGEDKMTREESVKDEYRIRYFKDHLDAISKAVKEDGAVVEGYFAWSLMDNLEWSDGNDMKGLGYENLPPEFDISPRSQNLTPATYKQLSMAEPEDTPDAEGNVSDDAPSSKRQRGFIARQACEYCRQKKTRCDEDFPCGVCKSLGIQCRFGQRKATRNEASLGMIVNILRRIEGKIDDGKASDATATAESRVLASHLRDMIPRSPANSSEVLGVPSFMQRREPIIATPSSDQSPPISFSAHQVLFWPAIQSALPESVKLSCQVNGPDYATRLESSRPNLQHSSLSGIDSDWLSNLSISTLKELSDVYFSTFNLASPILDQKIYFQRTLGVAIDGNFGICIESCIVLVVMALGVISQKALREAGFSSATSTANSPMPRRLNDHDSGIPGLAFFNEARKRFGFLICDQGIQACQFYLLSGLFYAEALRPIDWWAMLNKASSCCAYFWNNQSISRERDEWMLDMQSRLFWITSMFEAVLIQELNLPRSHSLELEEQIALPKFISVEDIASFGSFRYPGDDPFFHYHFLSQLAHRLILTRARNSLFHSSTTSDYPPEPVEDELLRQLEQWRERLPPMLMFDPKAPLRRAESPSDVLVTLWLHARYFVARFHIGRPLLLFGQICIVFALSVSPYQHIRDIVSDVDLKWRSFALGYLEECAARSPAIEQDYEIAQTLCEDIYSLDFNCAVITGGGGGIGKAFAEYFISKGKKVLLAGRTESKLQSTAKEIGAAGYYVLDTGVTTDIPEFINKITTEHPELDCVVNNAGVQRPLQVFKDDDFLEKADQEIKINIRGPMHMALGFIPHLQKKPSAMIINVSSVLGLIPFSIINPVYNGTKAWLHFWSMNLRTQLKNGGSSIRVVEIAPPTVESDLHREREDPDDNKNALSVEEFIDEISKKLERGDETIGAGMRLSMSGMGHLETTMTRLQAETSMGIVGYGNLSDEATIVMISQELESRRWWHQDLLSLS</sequence>
<dbReference type="CDD" id="cd05370">
    <property type="entry name" value="SDR_c2"/>
    <property type="match status" value="1"/>
</dbReference>
<dbReference type="SUPFAM" id="SSF51735">
    <property type="entry name" value="NAD(P)-binding Rossmann-fold domains"/>
    <property type="match status" value="1"/>
</dbReference>
<dbReference type="Gene3D" id="3.20.20.80">
    <property type="entry name" value="Glycosidases"/>
    <property type="match status" value="1"/>
</dbReference>
<dbReference type="CDD" id="cd12148">
    <property type="entry name" value="fungal_TF_MHR"/>
    <property type="match status" value="1"/>
</dbReference>
<evidence type="ECO:0000256" key="8">
    <source>
        <dbReference type="SAM" id="MobiDB-lite"/>
    </source>
</evidence>
<dbReference type="FunFam" id="3.20.20.80:FF:000011">
    <property type="entry name" value="Cytosolic beta-glucosidase"/>
    <property type="match status" value="1"/>
</dbReference>
<dbReference type="GO" id="GO:0000981">
    <property type="term" value="F:DNA-binding transcription factor activity, RNA polymerase II-specific"/>
    <property type="evidence" value="ECO:0007669"/>
    <property type="project" value="InterPro"/>
</dbReference>
<evidence type="ECO:0000256" key="6">
    <source>
        <dbReference type="ARBA" id="ARBA00023295"/>
    </source>
</evidence>
<keyword evidence="5" id="KW-0539">Nucleus</keyword>
<reference evidence="10" key="1">
    <citation type="journal article" date="2020" name="BMC Genomics">
        <title>Correction to: Identification and distribution of gene clusters required for synthesis of sphingolipid metabolism inhibitors in diverse species of the filamentous fungus Fusarium.</title>
        <authorList>
            <person name="Kim H.S."/>
            <person name="Lohmar J.M."/>
            <person name="Busman M."/>
            <person name="Brown D.W."/>
            <person name="Naumann T.A."/>
            <person name="Divon H.H."/>
            <person name="Lysoe E."/>
            <person name="Uhlig S."/>
            <person name="Proctor R.H."/>
        </authorList>
    </citation>
    <scope>NUCLEOTIDE SEQUENCE</scope>
    <source>
        <strain evidence="10">NRRL 22465</strain>
    </source>
</reference>
<evidence type="ECO:0000256" key="5">
    <source>
        <dbReference type="ARBA" id="ARBA00023242"/>
    </source>
</evidence>
<dbReference type="Gene3D" id="4.10.240.10">
    <property type="entry name" value="Zn(2)-C6 fungal-type DNA-binding domain"/>
    <property type="match status" value="1"/>
</dbReference>
<comment type="function">
    <text evidence="7">Plays an important role in cellulose degradation. Shows hydrolytic activity against several glycosidic compounds.</text>
</comment>
<dbReference type="Pfam" id="PF00172">
    <property type="entry name" value="Zn_clus"/>
    <property type="match status" value="1"/>
</dbReference>
<keyword evidence="4" id="KW-0378">Hydrolase</keyword>
<evidence type="ECO:0000256" key="7">
    <source>
        <dbReference type="ARBA" id="ARBA00056775"/>
    </source>
</evidence>
<evidence type="ECO:0000313" key="11">
    <source>
        <dbReference type="Proteomes" id="UP000635477"/>
    </source>
</evidence>
<dbReference type="Pfam" id="PF00106">
    <property type="entry name" value="adh_short"/>
    <property type="match status" value="1"/>
</dbReference>
<dbReference type="Pfam" id="PF00232">
    <property type="entry name" value="Glyco_hydro_1"/>
    <property type="match status" value="1"/>
</dbReference>
<dbReference type="SMART" id="SM00066">
    <property type="entry name" value="GAL4"/>
    <property type="match status" value="1"/>
</dbReference>
<evidence type="ECO:0000313" key="10">
    <source>
        <dbReference type="EMBL" id="KAF4975738.1"/>
    </source>
</evidence>
<dbReference type="EMBL" id="JABEYC010000609">
    <property type="protein sequence ID" value="KAF4975738.1"/>
    <property type="molecule type" value="Genomic_DNA"/>
</dbReference>
<comment type="similarity">
    <text evidence="2">Belongs to the glycosyl hydrolase 1 family.</text>
</comment>
<evidence type="ECO:0000256" key="1">
    <source>
        <dbReference type="ARBA" id="ARBA00000448"/>
    </source>
</evidence>
<dbReference type="InterPro" id="IPR036864">
    <property type="entry name" value="Zn2-C6_fun-type_DNA-bd_sf"/>
</dbReference>
<accession>A0A8H4XIK6</accession>
<dbReference type="EC" id="3.2.1.21" evidence="3"/>
<dbReference type="GO" id="GO:0030245">
    <property type="term" value="P:cellulose catabolic process"/>
    <property type="evidence" value="ECO:0007669"/>
    <property type="project" value="UniProtKB-ARBA"/>
</dbReference>
<dbReference type="InterPro" id="IPR001360">
    <property type="entry name" value="Glyco_hydro_1"/>
</dbReference>
<dbReference type="InterPro" id="IPR036291">
    <property type="entry name" value="NAD(P)-bd_dom_sf"/>
</dbReference>
<dbReference type="PANTHER" id="PTHR10353">
    <property type="entry name" value="GLYCOSYL HYDROLASE"/>
    <property type="match status" value="1"/>
</dbReference>
<dbReference type="InterPro" id="IPR017853">
    <property type="entry name" value="GH"/>
</dbReference>
<dbReference type="PRINTS" id="PR00131">
    <property type="entry name" value="GLHYDRLASE1"/>
</dbReference>
<dbReference type="PROSITE" id="PS00463">
    <property type="entry name" value="ZN2_CY6_FUNGAL_1"/>
    <property type="match status" value="1"/>
</dbReference>
<keyword evidence="11" id="KW-1185">Reference proteome</keyword>
<gene>
    <name evidence="10" type="ORF">FZEAL_7514</name>
</gene>
<feature type="domain" description="Zn(2)-C6 fungal-type" evidence="9">
    <location>
        <begin position="507"/>
        <end position="536"/>
    </location>
</feature>
<dbReference type="Gene3D" id="3.40.50.720">
    <property type="entry name" value="NAD(P)-binding Rossmann-like Domain"/>
    <property type="match status" value="1"/>
</dbReference>
<proteinExistence type="inferred from homology"/>
<dbReference type="Proteomes" id="UP000635477">
    <property type="component" value="Unassembled WGS sequence"/>
</dbReference>
<dbReference type="SUPFAM" id="SSF51445">
    <property type="entry name" value="(Trans)glycosidases"/>
    <property type="match status" value="1"/>
</dbReference>
<evidence type="ECO:0000256" key="3">
    <source>
        <dbReference type="ARBA" id="ARBA00012744"/>
    </source>
</evidence>
<evidence type="ECO:0000259" key="9">
    <source>
        <dbReference type="PROSITE" id="PS50048"/>
    </source>
</evidence>
<dbReference type="GO" id="GO:0080079">
    <property type="term" value="F:cellobiose glucosidase activity"/>
    <property type="evidence" value="ECO:0007669"/>
    <property type="project" value="UniProtKB-ARBA"/>
</dbReference>
<dbReference type="PANTHER" id="PTHR10353:SF36">
    <property type="entry name" value="LP05116P"/>
    <property type="match status" value="1"/>
</dbReference>
<feature type="region of interest" description="Disordered" evidence="8">
    <location>
        <begin position="473"/>
        <end position="498"/>
    </location>
</feature>
<dbReference type="SUPFAM" id="SSF57701">
    <property type="entry name" value="Zn2/Cys6 DNA-binding domain"/>
    <property type="match status" value="1"/>
</dbReference>
<comment type="caution">
    <text evidence="10">The sequence shown here is derived from an EMBL/GenBank/DDBJ whole genome shotgun (WGS) entry which is preliminary data.</text>
</comment>
<evidence type="ECO:0000256" key="4">
    <source>
        <dbReference type="ARBA" id="ARBA00022801"/>
    </source>
</evidence>
<dbReference type="GO" id="GO:0008270">
    <property type="term" value="F:zinc ion binding"/>
    <property type="evidence" value="ECO:0007669"/>
    <property type="project" value="InterPro"/>
</dbReference>
<dbReference type="InterPro" id="IPR002347">
    <property type="entry name" value="SDR_fam"/>
</dbReference>